<proteinExistence type="predicted"/>
<dbReference type="RefSeq" id="WP_188969880.1">
    <property type="nucleotide sequence ID" value="NZ_BMKW01000010.1"/>
</dbReference>
<evidence type="ECO:0000313" key="2">
    <source>
        <dbReference type="Proteomes" id="UP000661507"/>
    </source>
</evidence>
<comment type="caution">
    <text evidence="1">The sequence shown here is derived from an EMBL/GenBank/DDBJ whole genome shotgun (WGS) entry which is preliminary data.</text>
</comment>
<accession>A0A917NU33</accession>
<dbReference type="Proteomes" id="UP000661507">
    <property type="component" value="Unassembled WGS sequence"/>
</dbReference>
<dbReference type="AlphaFoldDB" id="A0A917NU33"/>
<keyword evidence="2" id="KW-1185">Reference proteome</keyword>
<name>A0A917NU33_9PROT</name>
<dbReference type="EMBL" id="BMKW01000010">
    <property type="protein sequence ID" value="GGJ28296.1"/>
    <property type="molecule type" value="Genomic_DNA"/>
</dbReference>
<evidence type="ECO:0000313" key="1">
    <source>
        <dbReference type="EMBL" id="GGJ28296.1"/>
    </source>
</evidence>
<reference evidence="1" key="1">
    <citation type="journal article" date="2014" name="Int. J. Syst. Evol. Microbiol.">
        <title>Complete genome sequence of Corynebacterium casei LMG S-19264T (=DSM 44701T), isolated from a smear-ripened cheese.</title>
        <authorList>
            <consortium name="US DOE Joint Genome Institute (JGI-PGF)"/>
            <person name="Walter F."/>
            <person name="Albersmeier A."/>
            <person name="Kalinowski J."/>
            <person name="Ruckert C."/>
        </authorList>
    </citation>
    <scope>NUCLEOTIDE SEQUENCE</scope>
    <source>
        <strain evidence="1">CGMCC 1.3617</strain>
    </source>
</reference>
<reference evidence="1" key="2">
    <citation type="submission" date="2020-09" db="EMBL/GenBank/DDBJ databases">
        <authorList>
            <person name="Sun Q."/>
            <person name="Zhou Y."/>
        </authorList>
    </citation>
    <scope>NUCLEOTIDE SEQUENCE</scope>
    <source>
        <strain evidence="1">CGMCC 1.3617</strain>
    </source>
</reference>
<gene>
    <name evidence="1" type="ORF">GCM10011320_39540</name>
</gene>
<organism evidence="1 2">
    <name type="scientific">Neoroseomonas lacus</name>
    <dbReference type="NCBI Taxonomy" id="287609"/>
    <lineage>
        <taxon>Bacteria</taxon>
        <taxon>Pseudomonadati</taxon>
        <taxon>Pseudomonadota</taxon>
        <taxon>Alphaproteobacteria</taxon>
        <taxon>Acetobacterales</taxon>
        <taxon>Acetobacteraceae</taxon>
        <taxon>Neoroseomonas</taxon>
    </lineage>
</organism>
<protein>
    <submittedName>
        <fullName evidence="1">Uncharacterized protein</fullName>
    </submittedName>
</protein>
<sequence>MRKDRLNGTILQIWQKAVLPEDALHEQASLRNLTLWAFAEQTEYAQEVVEPWTTVAGRNRP</sequence>